<evidence type="ECO:0000313" key="3">
    <source>
        <dbReference type="Proteomes" id="UP000002624"/>
    </source>
</evidence>
<gene>
    <name evidence="2" type="ORF">HCDG_04381</name>
</gene>
<feature type="region of interest" description="Disordered" evidence="1">
    <location>
        <begin position="1"/>
        <end position="31"/>
    </location>
</feature>
<dbReference type="AlphaFoldDB" id="C6HDV0"/>
<accession>C6HDV0</accession>
<dbReference type="OMA" id="ITDINWM"/>
<dbReference type="EMBL" id="GG692423">
    <property type="protein sequence ID" value="EER41734.1"/>
    <property type="molecule type" value="Genomic_DNA"/>
</dbReference>
<sequence length="418" mass="47995">MSGGSKKQKSKPESENSNGLPGDAIETDTKESGRWVPGIISEFVENFQKNNAGKCFINNVSAEDTEKVKEFYVSINKKIEERNTTEGYSGLDLEAGKIKYINYIFILQEWAAIVARATETTLDEAQQLFQGIQERLRKMDEDNNLPEGWSLNSALITDINWMQPHGDAFGYDFQSLKLKSRPVHNENEEVKVLFWWNVGKRKECFVQYGPDSRCVYRIESEDYHDFDEMKVRQIATKDRRSLHKNPKYTGKDIKKILGVAWRSPDEYDPDQLQYIRPPERKYTTKDVSFPRTEVYILFADGELLLEARGGFQRLTGRRILADRMIYTMAEDMERRFKNSTSGRGVGKGIHEDGVGNGGFRKVKEEPNASKRSKARGAAQRVKQLEKENQRLKKQIQLKQQNAADSDDAESDDSAFLDL</sequence>
<dbReference type="Proteomes" id="UP000002624">
    <property type="component" value="Unassembled WGS sequence"/>
</dbReference>
<dbReference type="HOGENOM" id="CLU_719552_0_0_1"/>
<name>C6HDV0_AJECH</name>
<reference evidence="3" key="1">
    <citation type="submission" date="2009-05" db="EMBL/GenBank/DDBJ databases">
        <title>The genome sequence of Ajellomyces capsulatus strain H143.</title>
        <authorList>
            <person name="Champion M."/>
            <person name="Cuomo C.A."/>
            <person name="Ma L.-J."/>
            <person name="Henn M.R."/>
            <person name="Sil A."/>
            <person name="Goldman B."/>
            <person name="Young S.K."/>
            <person name="Kodira C.D."/>
            <person name="Zeng Q."/>
            <person name="Koehrsen M."/>
            <person name="Alvarado L."/>
            <person name="Berlin A.M."/>
            <person name="Borenstein D."/>
            <person name="Chen Z."/>
            <person name="Engels R."/>
            <person name="Freedman E."/>
            <person name="Gellesch M."/>
            <person name="Goldberg J."/>
            <person name="Griggs A."/>
            <person name="Gujja S."/>
            <person name="Heiman D.I."/>
            <person name="Hepburn T.A."/>
            <person name="Howarth C."/>
            <person name="Jen D."/>
            <person name="Larson L."/>
            <person name="Lewis B."/>
            <person name="Mehta T."/>
            <person name="Park D."/>
            <person name="Pearson M."/>
            <person name="Roberts A."/>
            <person name="Saif S."/>
            <person name="Shea T.D."/>
            <person name="Shenoy N."/>
            <person name="Sisk P."/>
            <person name="Stolte C."/>
            <person name="Sykes S."/>
            <person name="Walk T."/>
            <person name="White J."/>
            <person name="Yandava C."/>
            <person name="Klein B."/>
            <person name="McEwen J.G."/>
            <person name="Puccia R."/>
            <person name="Goldman G.H."/>
            <person name="Felipe M.S."/>
            <person name="Nino-Vega G."/>
            <person name="San-Blas G."/>
            <person name="Taylor J.W."/>
            <person name="Mendoza L."/>
            <person name="Galagan J.E."/>
            <person name="Nusbaum C."/>
            <person name="Birren B.W."/>
        </authorList>
    </citation>
    <scope>NUCLEOTIDE SEQUENCE [LARGE SCALE GENOMIC DNA]</scope>
    <source>
        <strain evidence="3">H143</strain>
    </source>
</reference>
<evidence type="ECO:0000313" key="2">
    <source>
        <dbReference type="EMBL" id="EER41734.1"/>
    </source>
</evidence>
<organism evidence="2 3">
    <name type="scientific">Ajellomyces capsulatus (strain H143)</name>
    <name type="common">Darling's disease fungus</name>
    <name type="synonym">Histoplasma capsulatum</name>
    <dbReference type="NCBI Taxonomy" id="544712"/>
    <lineage>
        <taxon>Eukaryota</taxon>
        <taxon>Fungi</taxon>
        <taxon>Dikarya</taxon>
        <taxon>Ascomycota</taxon>
        <taxon>Pezizomycotina</taxon>
        <taxon>Eurotiomycetes</taxon>
        <taxon>Eurotiomycetidae</taxon>
        <taxon>Onygenales</taxon>
        <taxon>Ajellomycetaceae</taxon>
        <taxon>Histoplasma</taxon>
    </lineage>
</organism>
<dbReference type="VEuPathDB" id="FungiDB:HCDG_04381"/>
<feature type="compositionally biased region" description="Acidic residues" evidence="1">
    <location>
        <begin position="404"/>
        <end position="418"/>
    </location>
</feature>
<protein>
    <submittedName>
        <fullName evidence="2">Uncharacterized protein</fullName>
    </submittedName>
</protein>
<feature type="region of interest" description="Disordered" evidence="1">
    <location>
        <begin position="337"/>
        <end position="418"/>
    </location>
</feature>
<feature type="compositionally biased region" description="Low complexity" evidence="1">
    <location>
        <begin position="394"/>
        <end position="403"/>
    </location>
</feature>
<proteinExistence type="predicted"/>
<evidence type="ECO:0000256" key="1">
    <source>
        <dbReference type="SAM" id="MobiDB-lite"/>
    </source>
</evidence>